<feature type="site" description="Transition state stabilizer" evidence="3">
    <location>
        <position position="23"/>
    </location>
</feature>
<dbReference type="CDD" id="cd02516">
    <property type="entry name" value="CDP-ME_synthetase"/>
    <property type="match status" value="1"/>
</dbReference>
<comment type="pathway">
    <text evidence="3">Isoprenoid biosynthesis; isopentenyl diphosphate biosynthesis via DXP pathway; isopentenyl diphosphate from 1-deoxy-D-xylulose 5-phosphate: step 2/6.</text>
</comment>
<dbReference type="PANTHER" id="PTHR32125">
    <property type="entry name" value="2-C-METHYL-D-ERYTHRITOL 4-PHOSPHATE CYTIDYLYLTRANSFERASE, CHLOROPLASTIC"/>
    <property type="match status" value="1"/>
</dbReference>
<proteinExistence type="inferred from homology"/>
<feature type="site" description="Positions MEP for the nucleophilic attack" evidence="3">
    <location>
        <position position="159"/>
    </location>
</feature>
<dbReference type="NCBIfam" id="NF001186">
    <property type="entry name" value="PRK00155.2-3"/>
    <property type="match status" value="1"/>
</dbReference>
<evidence type="ECO:0000313" key="5">
    <source>
        <dbReference type="Proteomes" id="UP000031802"/>
    </source>
</evidence>
<protein>
    <recommendedName>
        <fullName evidence="3">2-C-methyl-D-erythritol 4-phosphate cytidylyltransferase</fullName>
        <ecNumber evidence="3">2.7.7.60</ecNumber>
    </recommendedName>
    <alternativeName>
        <fullName evidence="3">4-diphosphocytidyl-2C-methyl-D-erythritol synthase</fullName>
    </alternativeName>
    <alternativeName>
        <fullName evidence="3">MEP cytidylyltransferase</fullName>
        <shortName evidence="3">MCT</shortName>
    </alternativeName>
</protein>
<evidence type="ECO:0000256" key="3">
    <source>
        <dbReference type="HAMAP-Rule" id="MF_00108"/>
    </source>
</evidence>
<dbReference type="HAMAP" id="MF_00108">
    <property type="entry name" value="IspD"/>
    <property type="match status" value="1"/>
</dbReference>
<accession>A0A0B8T6Z4</accession>
<dbReference type="OrthoDB" id="9806837at2"/>
<dbReference type="NCBIfam" id="TIGR00453">
    <property type="entry name" value="ispD"/>
    <property type="match status" value="1"/>
</dbReference>
<dbReference type="Proteomes" id="UP000031802">
    <property type="component" value="Unassembled WGS sequence"/>
</dbReference>
<dbReference type="EMBL" id="JJMU01000053">
    <property type="protein sequence ID" value="KGE13275.1"/>
    <property type="molecule type" value="Genomic_DNA"/>
</dbReference>
<dbReference type="InterPro" id="IPR001228">
    <property type="entry name" value="IspD"/>
</dbReference>
<keyword evidence="5" id="KW-1185">Reference proteome</keyword>
<dbReference type="InterPro" id="IPR050088">
    <property type="entry name" value="IspD/TarI_cytidylyltransf_bact"/>
</dbReference>
<name>A0A0B8T6Z4_9SPHI</name>
<reference evidence="4 5" key="2">
    <citation type="journal article" date="2015" name="PLoS ONE">
        <title>Whole-Genome Optical Mapping and Finished Genome Sequence of Sphingobacterium deserti sp. nov., a New Species Isolated from the Western Desert of China.</title>
        <authorList>
            <person name="Teng C."/>
            <person name="Zhou Z."/>
            <person name="Molnar I."/>
            <person name="Li X."/>
            <person name="Tang R."/>
            <person name="Chen M."/>
            <person name="Wang L."/>
            <person name="Su S."/>
            <person name="Zhang W."/>
            <person name="Lin M."/>
        </authorList>
    </citation>
    <scope>NUCLEOTIDE SEQUENCE [LARGE SCALE GENOMIC DNA]</scope>
    <source>
        <strain evidence="5">ACCC05744</strain>
    </source>
</reference>
<dbReference type="PATRIC" id="fig|1229276.3.peg.2900"/>
<gene>
    <name evidence="3" type="primary">ispD</name>
    <name evidence="4" type="ORF">DI53_2806</name>
</gene>
<dbReference type="RefSeq" id="WP_037500704.1">
    <property type="nucleotide sequence ID" value="NZ_JJMU01000053.1"/>
</dbReference>
<dbReference type="SUPFAM" id="SSF53448">
    <property type="entry name" value="Nucleotide-diphospho-sugar transferases"/>
    <property type="match status" value="1"/>
</dbReference>
<keyword evidence="1 3" id="KW-0808">Transferase</keyword>
<dbReference type="InterPro" id="IPR034683">
    <property type="entry name" value="IspD/TarI"/>
</dbReference>
<keyword evidence="2 3" id="KW-0548">Nucleotidyltransferase</keyword>
<dbReference type="STRING" id="1229276.DI53_2806"/>
<dbReference type="Gene3D" id="3.90.550.10">
    <property type="entry name" value="Spore Coat Polysaccharide Biosynthesis Protein SpsA, Chain A"/>
    <property type="match status" value="1"/>
</dbReference>
<dbReference type="PANTHER" id="PTHR32125:SF4">
    <property type="entry name" value="2-C-METHYL-D-ERYTHRITOL 4-PHOSPHATE CYTIDYLYLTRANSFERASE, CHLOROPLASTIC"/>
    <property type="match status" value="1"/>
</dbReference>
<feature type="site" description="Transition state stabilizer" evidence="3">
    <location>
        <position position="16"/>
    </location>
</feature>
<evidence type="ECO:0000256" key="2">
    <source>
        <dbReference type="ARBA" id="ARBA00022695"/>
    </source>
</evidence>
<feature type="site" description="Positions MEP for the nucleophilic attack" evidence="3">
    <location>
        <position position="213"/>
    </location>
</feature>
<comment type="caution">
    <text evidence="4">The sequence shown here is derived from an EMBL/GenBank/DDBJ whole genome shotgun (WGS) entry which is preliminary data.</text>
</comment>
<dbReference type="AlphaFoldDB" id="A0A0B8T6Z4"/>
<evidence type="ECO:0000256" key="1">
    <source>
        <dbReference type="ARBA" id="ARBA00022679"/>
    </source>
</evidence>
<organism evidence="4 5">
    <name type="scientific">Sphingobacterium deserti</name>
    <dbReference type="NCBI Taxonomy" id="1229276"/>
    <lineage>
        <taxon>Bacteria</taxon>
        <taxon>Pseudomonadati</taxon>
        <taxon>Bacteroidota</taxon>
        <taxon>Sphingobacteriia</taxon>
        <taxon>Sphingobacteriales</taxon>
        <taxon>Sphingobacteriaceae</taxon>
        <taxon>Sphingobacterium</taxon>
    </lineage>
</organism>
<reference evidence="5" key="1">
    <citation type="submission" date="2014-04" db="EMBL/GenBank/DDBJ databases">
        <title>Whole-Genome optical mapping and complete genome sequence of Sphingobacterium deserti sp. nov., a new spaces isolated from desert in the west of China.</title>
        <authorList>
            <person name="Teng C."/>
            <person name="Zhou Z."/>
            <person name="Li X."/>
            <person name="Chen M."/>
            <person name="Lin M."/>
            <person name="Wang L."/>
            <person name="Su S."/>
            <person name="Zhang C."/>
            <person name="Zhang W."/>
        </authorList>
    </citation>
    <scope>NUCLEOTIDE SEQUENCE [LARGE SCALE GENOMIC DNA]</scope>
    <source>
        <strain evidence="5">ACCC05744</strain>
    </source>
</reference>
<comment type="catalytic activity">
    <reaction evidence="3">
        <text>2-C-methyl-D-erythritol 4-phosphate + CTP + H(+) = 4-CDP-2-C-methyl-D-erythritol + diphosphate</text>
        <dbReference type="Rhea" id="RHEA:13429"/>
        <dbReference type="ChEBI" id="CHEBI:15378"/>
        <dbReference type="ChEBI" id="CHEBI:33019"/>
        <dbReference type="ChEBI" id="CHEBI:37563"/>
        <dbReference type="ChEBI" id="CHEBI:57823"/>
        <dbReference type="ChEBI" id="CHEBI:58262"/>
        <dbReference type="EC" id="2.7.7.60"/>
    </reaction>
</comment>
<dbReference type="GO" id="GO:0050518">
    <property type="term" value="F:2-C-methyl-D-erythritol 4-phosphate cytidylyltransferase activity"/>
    <property type="evidence" value="ECO:0007669"/>
    <property type="project" value="UniProtKB-UniRule"/>
</dbReference>
<dbReference type="InterPro" id="IPR029044">
    <property type="entry name" value="Nucleotide-diphossugar_trans"/>
</dbReference>
<comment type="function">
    <text evidence="3">Catalyzes the formation of 4-diphosphocytidyl-2-C-methyl-D-erythritol from CTP and 2-C-methyl-D-erythritol 4-phosphate (MEP).</text>
</comment>
<sequence>MREKYVIIVAGGSGSRMNSDLPKQFLLLGNKPVLMHTIERFSASSSNPKIIVVLNESMRSYWEALCLNHNFAIPHTIIHGGKSRFQSVKNGLQEIFKIETNRLEEVGVAIHDAARPLISTKLIDECFLALREHSANIVAVQSTNSVRIGVPSKSESIDRDQVWIVQTPQTFNARLLNDAFMQPEHASFTDDASVVEKLGYPIHIIKGDHKNIKITFEDDLKIAQMYLQLLQT</sequence>
<dbReference type="GO" id="GO:0019288">
    <property type="term" value="P:isopentenyl diphosphate biosynthetic process, methylerythritol 4-phosphate pathway"/>
    <property type="evidence" value="ECO:0007669"/>
    <property type="project" value="UniProtKB-UniRule"/>
</dbReference>
<dbReference type="EC" id="2.7.7.60" evidence="3"/>
<dbReference type="UniPathway" id="UPA00056">
    <property type="reaction ID" value="UER00093"/>
</dbReference>
<keyword evidence="3" id="KW-0414">Isoprene biosynthesis</keyword>
<dbReference type="FunFam" id="3.90.550.10:FF:000003">
    <property type="entry name" value="2-C-methyl-D-erythritol 4-phosphate cytidylyltransferase"/>
    <property type="match status" value="1"/>
</dbReference>
<evidence type="ECO:0000313" key="4">
    <source>
        <dbReference type="EMBL" id="KGE13275.1"/>
    </source>
</evidence>
<dbReference type="eggNOG" id="COG1211">
    <property type="taxonomic scope" value="Bacteria"/>
</dbReference>
<comment type="similarity">
    <text evidence="3">Belongs to the IspD/TarI cytidylyltransferase family. IspD subfamily.</text>
</comment>
<dbReference type="Pfam" id="PF01128">
    <property type="entry name" value="IspD"/>
    <property type="match status" value="1"/>
</dbReference>